<keyword evidence="1" id="KW-0812">Transmembrane</keyword>
<keyword evidence="3" id="KW-1185">Reference proteome</keyword>
<feature type="non-terminal residue" evidence="2">
    <location>
        <position position="67"/>
    </location>
</feature>
<comment type="caution">
    <text evidence="2">The sequence shown here is derived from an EMBL/GenBank/DDBJ whole genome shotgun (WGS) entry which is preliminary data.</text>
</comment>
<accession>A0ABR6EJX4</accession>
<dbReference type="Proteomes" id="UP000766698">
    <property type="component" value="Unassembled WGS sequence"/>
</dbReference>
<reference evidence="3" key="1">
    <citation type="journal article" date="2020" name="Syst. Appl. Microbiol.">
        <title>Streptomyces alkaliterrae sp. nov., isolated from an alkaline soil, and emended descriptions of Streptomyces alkaliphilus, Streptomyces calidiresistens and Streptomyces durbertensis.</title>
        <authorList>
            <person name="Swiecimska M."/>
            <person name="Golinska P."/>
            <person name="Nouioui I."/>
            <person name="Wypij M."/>
            <person name="Rai M."/>
            <person name="Sangal V."/>
            <person name="Goodfellow M."/>
        </authorList>
    </citation>
    <scope>NUCLEOTIDE SEQUENCE [LARGE SCALE GENOMIC DNA]</scope>
    <source>
        <strain evidence="3">DSM 104538</strain>
    </source>
</reference>
<sequence>MIFGGGETVQQLLWHLKYLWHWRRSVTLVAFLAMLVTLLPQADIAAAASRELPEVERERSVSGQEHK</sequence>
<organism evidence="2 3">
    <name type="scientific">Streptomyces durbertensis</name>
    <dbReference type="NCBI Taxonomy" id="2448886"/>
    <lineage>
        <taxon>Bacteria</taxon>
        <taxon>Bacillati</taxon>
        <taxon>Actinomycetota</taxon>
        <taxon>Actinomycetes</taxon>
        <taxon>Kitasatosporales</taxon>
        <taxon>Streptomycetaceae</taxon>
        <taxon>Streptomyces</taxon>
    </lineage>
</organism>
<evidence type="ECO:0000256" key="1">
    <source>
        <dbReference type="SAM" id="Phobius"/>
    </source>
</evidence>
<gene>
    <name evidence="2" type="ORF">GL263_18955</name>
</gene>
<dbReference type="EMBL" id="WMLF01000314">
    <property type="protein sequence ID" value="MBB1245622.1"/>
    <property type="molecule type" value="Genomic_DNA"/>
</dbReference>
<name>A0ABR6EJX4_9ACTN</name>
<keyword evidence="1" id="KW-1133">Transmembrane helix</keyword>
<evidence type="ECO:0000313" key="2">
    <source>
        <dbReference type="EMBL" id="MBB1245622.1"/>
    </source>
</evidence>
<evidence type="ECO:0000313" key="3">
    <source>
        <dbReference type="Proteomes" id="UP000766698"/>
    </source>
</evidence>
<feature type="transmembrane region" description="Helical" evidence="1">
    <location>
        <begin position="20"/>
        <end position="40"/>
    </location>
</feature>
<dbReference type="RefSeq" id="WP_182856921.1">
    <property type="nucleotide sequence ID" value="NZ_WMLF01000314.1"/>
</dbReference>
<proteinExistence type="predicted"/>
<keyword evidence="1" id="KW-0472">Membrane</keyword>
<protein>
    <submittedName>
        <fullName evidence="2">Uncharacterized protein</fullName>
    </submittedName>
</protein>